<sequence length="152" mass="17152">MVKYPFQLISVDLTDPLPRSTKGILNADTGFTPSFLNFGRSVPCHGDYCGKLNYFKPTEVSLDSREQLVKDVNQLSPLYIDIQNPVVSDASKGFAKNLAFKLVKAKVAEVTGSVTYRLVNLHDKNLNVWHVIDLKPHHEEVEDDRLIESDHE</sequence>
<keyword evidence="2" id="KW-1185">Reference proteome</keyword>
<reference evidence="1" key="1">
    <citation type="submission" date="2019-08" db="EMBL/GenBank/DDBJ databases">
        <title>The genome of the North American firefly Photinus pyralis.</title>
        <authorList>
            <consortium name="Photinus pyralis genome working group"/>
            <person name="Fallon T.R."/>
            <person name="Sander Lower S.E."/>
            <person name="Weng J.-K."/>
        </authorList>
    </citation>
    <scope>NUCLEOTIDE SEQUENCE</scope>
    <source>
        <strain evidence="1">TRF0915ILg1</strain>
        <tissue evidence="1">Whole body</tissue>
    </source>
</reference>
<evidence type="ECO:0000313" key="1">
    <source>
        <dbReference type="EMBL" id="KAF2901289.1"/>
    </source>
</evidence>
<accession>A0A8K0GIM1</accession>
<dbReference type="Proteomes" id="UP000801492">
    <property type="component" value="Unassembled WGS sequence"/>
</dbReference>
<proteinExistence type="predicted"/>
<dbReference type="EMBL" id="VTPC01001731">
    <property type="protein sequence ID" value="KAF2901289.1"/>
    <property type="molecule type" value="Genomic_DNA"/>
</dbReference>
<dbReference type="AlphaFoldDB" id="A0A8K0GIM1"/>
<comment type="caution">
    <text evidence="1">The sequence shown here is derived from an EMBL/GenBank/DDBJ whole genome shotgun (WGS) entry which is preliminary data.</text>
</comment>
<name>A0A8K0GIM1_IGNLU</name>
<protein>
    <submittedName>
        <fullName evidence="1">Uncharacterized protein</fullName>
    </submittedName>
</protein>
<dbReference type="OrthoDB" id="6693713at2759"/>
<organism evidence="1 2">
    <name type="scientific">Ignelater luminosus</name>
    <name type="common">Cucubano</name>
    <name type="synonym">Pyrophorus luminosus</name>
    <dbReference type="NCBI Taxonomy" id="2038154"/>
    <lineage>
        <taxon>Eukaryota</taxon>
        <taxon>Metazoa</taxon>
        <taxon>Ecdysozoa</taxon>
        <taxon>Arthropoda</taxon>
        <taxon>Hexapoda</taxon>
        <taxon>Insecta</taxon>
        <taxon>Pterygota</taxon>
        <taxon>Neoptera</taxon>
        <taxon>Endopterygota</taxon>
        <taxon>Coleoptera</taxon>
        <taxon>Polyphaga</taxon>
        <taxon>Elateriformia</taxon>
        <taxon>Elateroidea</taxon>
        <taxon>Elateridae</taxon>
        <taxon>Agrypninae</taxon>
        <taxon>Pyrophorini</taxon>
        <taxon>Ignelater</taxon>
    </lineage>
</organism>
<gene>
    <name evidence="1" type="ORF">ILUMI_04898</name>
</gene>
<evidence type="ECO:0000313" key="2">
    <source>
        <dbReference type="Proteomes" id="UP000801492"/>
    </source>
</evidence>